<gene>
    <name evidence="1" type="ORF">METZ01_LOCUS82707</name>
</gene>
<proteinExistence type="predicted"/>
<evidence type="ECO:0000313" key="1">
    <source>
        <dbReference type="EMBL" id="SVA29853.1"/>
    </source>
</evidence>
<dbReference type="PANTHER" id="PTHR36920">
    <property type="match status" value="1"/>
</dbReference>
<dbReference type="Gene3D" id="2.40.160.20">
    <property type="match status" value="1"/>
</dbReference>
<dbReference type="InterPro" id="IPR011250">
    <property type="entry name" value="OMP/PagP_B-barrel"/>
</dbReference>
<reference evidence="1" key="1">
    <citation type="submission" date="2018-05" db="EMBL/GenBank/DDBJ databases">
        <authorList>
            <person name="Lanie J.A."/>
            <person name="Ng W.-L."/>
            <person name="Kazmierczak K.M."/>
            <person name="Andrzejewski T.M."/>
            <person name="Davidsen T.M."/>
            <person name="Wayne K.J."/>
            <person name="Tettelin H."/>
            <person name="Glass J.I."/>
            <person name="Rusch D."/>
            <person name="Podicherti R."/>
            <person name="Tsui H.-C.T."/>
            <person name="Winkler M.E."/>
        </authorList>
    </citation>
    <scope>NUCLEOTIDE SEQUENCE</scope>
</reference>
<dbReference type="AlphaFoldDB" id="A0A381USM8"/>
<accession>A0A381USM8</accession>
<protein>
    <recommendedName>
        <fullName evidence="2">Outer membrane protein beta-barrel domain-containing protein</fullName>
    </recommendedName>
</protein>
<sequence>MKKLILIASLLLPISNGWGEANENYTFSDYTKEILNKGDWVLRSGYTFLVPQFGKESQVEMGRYSMPTLSFSYLVTDNLGIEFLTGIPSEINIYSKTMGTEAKLASFISLSPNATLQYYFNPKNASFRPYIGSGLIYSSFHKEKAHGILSGANFRLKKSLDPLYQIGFDYVINNKISLNLDIRKLKTSSGAIATDLDKTIMGSNAPPQIEYGMDMQPITVSLNFAWLFDNPKKTRERRIIDKEDRVLQKRQKRKTQAIKRNI</sequence>
<evidence type="ECO:0008006" key="2">
    <source>
        <dbReference type="Google" id="ProtNLM"/>
    </source>
</evidence>
<dbReference type="GO" id="GO:0019867">
    <property type="term" value="C:outer membrane"/>
    <property type="evidence" value="ECO:0007669"/>
    <property type="project" value="InterPro"/>
</dbReference>
<dbReference type="PANTHER" id="PTHR36920:SF1">
    <property type="entry name" value="OUTER MEMBRANE PROTEIN W"/>
    <property type="match status" value="1"/>
</dbReference>
<dbReference type="GO" id="GO:0055085">
    <property type="term" value="P:transmembrane transport"/>
    <property type="evidence" value="ECO:0007669"/>
    <property type="project" value="TreeGrafter"/>
</dbReference>
<name>A0A381USM8_9ZZZZ</name>
<dbReference type="SUPFAM" id="SSF56925">
    <property type="entry name" value="OMPA-like"/>
    <property type="match status" value="1"/>
</dbReference>
<dbReference type="InterPro" id="IPR005618">
    <property type="entry name" value="OMPW"/>
</dbReference>
<dbReference type="Pfam" id="PF03922">
    <property type="entry name" value="OmpW"/>
    <property type="match status" value="1"/>
</dbReference>
<dbReference type="EMBL" id="UINC01006822">
    <property type="protein sequence ID" value="SVA29853.1"/>
    <property type="molecule type" value="Genomic_DNA"/>
</dbReference>
<organism evidence="1">
    <name type="scientific">marine metagenome</name>
    <dbReference type="NCBI Taxonomy" id="408172"/>
    <lineage>
        <taxon>unclassified sequences</taxon>
        <taxon>metagenomes</taxon>
        <taxon>ecological metagenomes</taxon>
    </lineage>
</organism>